<evidence type="ECO:0000256" key="8">
    <source>
        <dbReference type="ARBA" id="ARBA00023128"/>
    </source>
</evidence>
<comment type="function">
    <text evidence="1">Accessory subunit of the mitochondrial membrane respiratory chain NADH dehydrogenase (Complex I), that is believed not to be involved in catalysis. Complex I functions in the transfer of electrons from NADH to the respiratory chain. The immediate electron acceptor for the enzyme is believed to be ubiquinone.</text>
</comment>
<name>A0A316UC95_9BASI</name>
<dbReference type="InterPro" id="IPR016464">
    <property type="entry name" value="NADH_Ub_cplx-1_asu_su-2"/>
</dbReference>
<evidence type="ECO:0000256" key="6">
    <source>
        <dbReference type="ARBA" id="ARBA00022792"/>
    </source>
</evidence>
<evidence type="ECO:0000256" key="3">
    <source>
        <dbReference type="ARBA" id="ARBA00008939"/>
    </source>
</evidence>
<dbReference type="SMART" id="SM00916">
    <property type="entry name" value="L51_S25_CI-B8"/>
    <property type="match status" value="1"/>
</dbReference>
<dbReference type="GO" id="GO:0005743">
    <property type="term" value="C:mitochondrial inner membrane"/>
    <property type="evidence" value="ECO:0007669"/>
    <property type="project" value="UniProtKB-SubCell"/>
</dbReference>
<sequence>MASKALAKAFPKSLKEVRLHLCQTGQASAGTRQFIQNSYKGIKASNPELPFLVREAHGTPARIFARFERGVEKQVEVDGLSEQDVQKKFQELLT</sequence>
<dbReference type="InterPro" id="IPR007741">
    <property type="entry name" value="Ribosomal_mL43/mS25/NADH_DH"/>
</dbReference>
<evidence type="ECO:0000256" key="2">
    <source>
        <dbReference type="ARBA" id="ARBA00004443"/>
    </source>
</evidence>
<dbReference type="Gene3D" id="3.40.30.10">
    <property type="entry name" value="Glutaredoxin"/>
    <property type="match status" value="1"/>
</dbReference>
<comment type="subcellular location">
    <subcellularLocation>
        <location evidence="2">Mitochondrion inner membrane</location>
        <topology evidence="2">Peripheral membrane protein</topology>
        <orientation evidence="2">Matrix side</orientation>
    </subcellularLocation>
</comment>
<evidence type="ECO:0000256" key="7">
    <source>
        <dbReference type="ARBA" id="ARBA00022982"/>
    </source>
</evidence>
<dbReference type="SUPFAM" id="SSF52833">
    <property type="entry name" value="Thioredoxin-like"/>
    <property type="match status" value="1"/>
</dbReference>
<gene>
    <name evidence="11" type="ORF">BCV69DRAFT_244921</name>
</gene>
<evidence type="ECO:0000313" key="12">
    <source>
        <dbReference type="Proteomes" id="UP000245942"/>
    </source>
</evidence>
<keyword evidence="8" id="KW-0496">Mitochondrion</keyword>
<evidence type="ECO:0000313" key="11">
    <source>
        <dbReference type="EMBL" id="PWN22799.1"/>
    </source>
</evidence>
<dbReference type="EMBL" id="KZ819322">
    <property type="protein sequence ID" value="PWN22799.1"/>
    <property type="molecule type" value="Genomic_DNA"/>
</dbReference>
<comment type="similarity">
    <text evidence="3">Belongs to the complex I NDUFA2 subunit family.</text>
</comment>
<reference evidence="11 12" key="1">
    <citation type="journal article" date="2018" name="Mol. Biol. Evol.">
        <title>Broad Genomic Sampling Reveals a Smut Pathogenic Ancestry of the Fungal Clade Ustilaginomycotina.</title>
        <authorList>
            <person name="Kijpornyongpan T."/>
            <person name="Mondo S.J."/>
            <person name="Barry K."/>
            <person name="Sandor L."/>
            <person name="Lee J."/>
            <person name="Lipzen A."/>
            <person name="Pangilinan J."/>
            <person name="LaButti K."/>
            <person name="Hainaut M."/>
            <person name="Henrissat B."/>
            <person name="Grigoriev I.V."/>
            <person name="Spatafora J.W."/>
            <person name="Aime M.C."/>
        </authorList>
    </citation>
    <scope>NUCLEOTIDE SEQUENCE [LARGE SCALE GENOMIC DNA]</scope>
    <source>
        <strain evidence="11 12">MCA 4718</strain>
    </source>
</reference>
<dbReference type="PIRSF" id="PIRSF005822">
    <property type="entry name" value="NDUA2"/>
    <property type="match status" value="1"/>
</dbReference>
<organism evidence="11 12">
    <name type="scientific">Pseudomicrostroma glucosiphilum</name>
    <dbReference type="NCBI Taxonomy" id="1684307"/>
    <lineage>
        <taxon>Eukaryota</taxon>
        <taxon>Fungi</taxon>
        <taxon>Dikarya</taxon>
        <taxon>Basidiomycota</taxon>
        <taxon>Ustilaginomycotina</taxon>
        <taxon>Exobasidiomycetes</taxon>
        <taxon>Microstromatales</taxon>
        <taxon>Microstromatales incertae sedis</taxon>
        <taxon>Pseudomicrostroma</taxon>
    </lineage>
</organism>
<keyword evidence="7" id="KW-0249">Electron transport</keyword>
<dbReference type="PANTHER" id="PTHR12878">
    <property type="entry name" value="NADH-UBIQUINONE OXIDOREDUCTASE B8 SUBUNIT"/>
    <property type="match status" value="1"/>
</dbReference>
<evidence type="ECO:0000259" key="10">
    <source>
        <dbReference type="SMART" id="SM00916"/>
    </source>
</evidence>
<dbReference type="AlphaFoldDB" id="A0A316UC95"/>
<evidence type="ECO:0000256" key="9">
    <source>
        <dbReference type="ARBA" id="ARBA00023136"/>
    </source>
</evidence>
<keyword evidence="4" id="KW-0813">Transport</keyword>
<evidence type="ECO:0000256" key="4">
    <source>
        <dbReference type="ARBA" id="ARBA00022448"/>
    </source>
</evidence>
<dbReference type="Proteomes" id="UP000245942">
    <property type="component" value="Unassembled WGS sequence"/>
</dbReference>
<dbReference type="PANTHER" id="PTHR12878:SF0">
    <property type="entry name" value="NADH DEHYDROGENASE [UBIQUINONE] 1 ALPHA SUBCOMPLEX SUBUNIT 2"/>
    <property type="match status" value="1"/>
</dbReference>
<feature type="domain" description="Ribosomal protein/NADH dehydrogenase" evidence="10">
    <location>
        <begin position="23"/>
        <end position="94"/>
    </location>
</feature>
<dbReference type="RefSeq" id="XP_025349959.1">
    <property type="nucleotide sequence ID" value="XM_025490132.1"/>
</dbReference>
<dbReference type="InterPro" id="IPR036249">
    <property type="entry name" value="Thioredoxin-like_sf"/>
</dbReference>
<keyword evidence="6" id="KW-0999">Mitochondrion inner membrane</keyword>
<dbReference type="OrthoDB" id="10250268at2759"/>
<accession>A0A316UC95</accession>
<dbReference type="GeneID" id="37011866"/>
<evidence type="ECO:0000256" key="1">
    <source>
        <dbReference type="ARBA" id="ARBA00003195"/>
    </source>
</evidence>
<protein>
    <submittedName>
        <fullName evidence="11">NADH dehydrogenase, alpha subcomplex, subunit 2</fullName>
    </submittedName>
</protein>
<keyword evidence="9" id="KW-0472">Membrane</keyword>
<dbReference type="STRING" id="1684307.A0A316UC95"/>
<evidence type="ECO:0000256" key="5">
    <source>
        <dbReference type="ARBA" id="ARBA00022660"/>
    </source>
</evidence>
<keyword evidence="5" id="KW-0679">Respiratory chain</keyword>
<dbReference type="Pfam" id="PF05047">
    <property type="entry name" value="L51_S25_CI-B8"/>
    <property type="match status" value="1"/>
</dbReference>
<keyword evidence="12" id="KW-1185">Reference proteome</keyword>
<proteinExistence type="inferred from homology"/>